<dbReference type="InterPro" id="IPR036412">
    <property type="entry name" value="HAD-like_sf"/>
</dbReference>
<dbReference type="SFLD" id="SFLDG01129">
    <property type="entry name" value="C1.5:_HAD__Beta-PGM__Phosphata"/>
    <property type="match status" value="1"/>
</dbReference>
<dbReference type="NCBIfam" id="TIGR01509">
    <property type="entry name" value="HAD-SF-IA-v3"/>
    <property type="match status" value="1"/>
</dbReference>
<dbReference type="SUPFAM" id="SSF56784">
    <property type="entry name" value="HAD-like"/>
    <property type="match status" value="1"/>
</dbReference>
<reference evidence="1" key="1">
    <citation type="submission" date="2018-04" db="EMBL/GenBank/DDBJ databases">
        <title>Transcriptome of Schizaphis graminum biotype I.</title>
        <authorList>
            <person name="Scully E.D."/>
            <person name="Geib S.M."/>
            <person name="Palmer N.A."/>
            <person name="Koch K."/>
            <person name="Bradshaw J."/>
            <person name="Heng-Moss T."/>
            <person name="Sarath G."/>
        </authorList>
    </citation>
    <scope>NUCLEOTIDE SEQUENCE</scope>
</reference>
<dbReference type="InterPro" id="IPR006439">
    <property type="entry name" value="HAD-SF_hydro_IA"/>
</dbReference>
<dbReference type="Pfam" id="PF13419">
    <property type="entry name" value="HAD_2"/>
    <property type="match status" value="1"/>
</dbReference>
<proteinExistence type="predicted"/>
<dbReference type="SFLD" id="SFLDG01135">
    <property type="entry name" value="C1.5.6:_HAD__Beta-PGM__Phospha"/>
    <property type="match status" value="1"/>
</dbReference>
<dbReference type="InterPro" id="IPR041492">
    <property type="entry name" value="HAD_2"/>
</dbReference>
<dbReference type="PANTHER" id="PTHR18901">
    <property type="entry name" value="2-DEOXYGLUCOSE-6-PHOSPHATE PHOSPHATASE 2"/>
    <property type="match status" value="1"/>
</dbReference>
<evidence type="ECO:0000313" key="1">
    <source>
        <dbReference type="EMBL" id="MBY15316.1"/>
    </source>
</evidence>
<organism evidence="1">
    <name type="scientific">Schizaphis graminum</name>
    <name type="common">Green bug aphid</name>
    <dbReference type="NCBI Taxonomy" id="13262"/>
    <lineage>
        <taxon>Eukaryota</taxon>
        <taxon>Metazoa</taxon>
        <taxon>Ecdysozoa</taxon>
        <taxon>Arthropoda</taxon>
        <taxon>Hexapoda</taxon>
        <taxon>Insecta</taxon>
        <taxon>Pterygota</taxon>
        <taxon>Neoptera</taxon>
        <taxon>Paraneoptera</taxon>
        <taxon>Hemiptera</taxon>
        <taxon>Sternorrhyncha</taxon>
        <taxon>Aphidomorpha</taxon>
        <taxon>Aphidoidea</taxon>
        <taxon>Aphididae</taxon>
        <taxon>Aphidini</taxon>
        <taxon>Schizaphis</taxon>
    </lineage>
</organism>
<dbReference type="Gene3D" id="1.10.150.240">
    <property type="entry name" value="Putative phosphatase, domain 2"/>
    <property type="match status" value="1"/>
</dbReference>
<dbReference type="Gene3D" id="3.40.50.1000">
    <property type="entry name" value="HAD superfamily/HAD-like"/>
    <property type="match status" value="1"/>
</dbReference>
<sequence>MRLPIKITQIVKNVSRSFTTKKLHPVSHVIFDMDGVLIDTEKIHEQSVAEVASKFGKTYNLDLRYRVLGAPELDGAKMVVNELNLPISIEEFLNMVHAIENKVLPNVPILPGVDRLVRHLNKNKVPFAIATSSTKKSFDLKTSQHKSLFSLFNHIVTGGSDPEVKNGKPAPDIFLICASRFPDQPHPNKCLVFEDSPNGVRGAKEAGMQAVMVPDKLLSKDLCTEATVVLASIEDFVPEAFGLPSFT</sequence>
<dbReference type="EMBL" id="GGMR01002697">
    <property type="protein sequence ID" value="MBY15316.1"/>
    <property type="molecule type" value="Transcribed_RNA"/>
</dbReference>
<dbReference type="InterPro" id="IPR023214">
    <property type="entry name" value="HAD_sf"/>
</dbReference>
<dbReference type="GO" id="GO:0016791">
    <property type="term" value="F:phosphatase activity"/>
    <property type="evidence" value="ECO:0007669"/>
    <property type="project" value="TreeGrafter"/>
</dbReference>
<dbReference type="InterPro" id="IPR023198">
    <property type="entry name" value="PGP-like_dom2"/>
</dbReference>
<dbReference type="SFLD" id="SFLDS00003">
    <property type="entry name" value="Haloacid_Dehalogenase"/>
    <property type="match status" value="1"/>
</dbReference>
<gene>
    <name evidence="1" type="primary">HDHD1_0</name>
    <name evidence="1" type="ORF">g.62096</name>
</gene>
<dbReference type="FunFam" id="3.40.50.1000:FF:000055">
    <property type="entry name" value="Haloacid dehalogenase-like hydrolase family protein"/>
    <property type="match status" value="1"/>
</dbReference>
<name>A0A2S2NEZ5_SCHGA</name>
<accession>A0A2S2NEZ5</accession>
<protein>
    <submittedName>
        <fullName evidence="1">Pseudouridine-5'-monophosphatase</fullName>
    </submittedName>
</protein>
<dbReference type="AlphaFoldDB" id="A0A2S2NEZ5"/>
<dbReference type="PANTHER" id="PTHR18901:SF38">
    <property type="entry name" value="PSEUDOURIDINE-5'-PHOSPHATASE"/>
    <property type="match status" value="1"/>
</dbReference>